<dbReference type="PANTHER" id="PTHR23159:SF31">
    <property type="entry name" value="CENTROSOME-ASSOCIATED PROTEIN CEP250 ISOFORM X1"/>
    <property type="match status" value="1"/>
</dbReference>
<protein>
    <submittedName>
        <fullName evidence="2">Uncharacterized protein (TIGR02680 family)</fullName>
    </submittedName>
</protein>
<proteinExistence type="predicted"/>
<feature type="coiled-coil region" evidence="1">
    <location>
        <begin position="729"/>
        <end position="800"/>
    </location>
</feature>
<dbReference type="NCBIfam" id="TIGR02680">
    <property type="entry name" value="TIGR02680 family protein"/>
    <property type="match status" value="1"/>
</dbReference>
<sequence>MITNRWVMNRAGLLNFWYYDEEIFHFKEGKLLLRGSNGSGKSVTMQSFLPVLLDGKKSPDRLDPFGSKARRMEDYLLGEKEVVNRDERTGYLFMEYKKQGSGQYITTGIGMQAKRNKGIKSWYFILTDNRRIGHDFSLAQEHGGEKIPLSAKELENRVGHGGFVVHSQREYMELVNKYVFGFQSIDAYEDLIKLLIQLRSPKLSKDFKPTVIYEILESALPPLTDDELRHLSDTIESMDQTAQQLEQLERENESIGRLVSTYDSYNKYILAERAQQWKGADQKTHTARKKVEELTDQNARLEQEMSKLRTDLQKFEQQKFVAEEEKTSLQKHEVWSLEDNKAKKEGEVEAILKEIAHLQQKWDERNRKLHQKWKEKENTEQEQLLNERKLNNLQEDLSLDADEAAFYQHDVNIEDYERNASEAFDFTIWLKEAEDHRILLASLEKLAEEAVRLEEEHLRLQRESSEKKKVLDEHLKEQDHLQEWFESEQQKLESSVFLWIEEHPKFFYSNELRQEIARSLQGLYEINRYDEVVEKLYSGIHSYTAEVKKDEAITIEKRKHKLEEISAAEFELKRIKSQKMLEPDRARGTEQHREKLAAEGQAFLPFYAAVEFQDHVTEEQRERIESALKKTGILDSLLTERPMSPEQDAFIVPKPQLLGHTLADYLMPDLDEGSPISNKLVDEVLRSIPLEKDGSGFAIDVDGSYTIGCLVGHAPSESTSKFIGRTARKRHQREQIQLWSEKLHQLQNELTVLERELEGLHAELQLIEQWKKEIPHDRELQELHEQILAKKQEIKREQELLQNIDGQWKRVHENLSLVKKRLRDQGIHLNISLNLDEIRTALKAAGSYIRGLQEFKNVSIEISYIAKHLQSLRTQIEEIKEELDSIKGEQNHKDHQLSKLKALILSIEQQLQLKGIDEVRKRIREVQHLWNEADETIRHIHQTLPKKESEQERCIEKLEDARKEETFWKNMSMEWERMVNQEIERGFLKLDSVDMGAILTKLEPVLTKYDRPKLLEQLTKTFFNEQPHLTEYRMFEYTEDVEIPQWFSEDYGDHYEPFKHEYRQLVTRRLIQMEYRGQRVSPYYVSSSLQKEVEEQKGWLDEQDRQLYEDIIVNSVGVMLRNRIKRAQDWVKEMDRIMAARDNSSGLVFSIAWKPLTAESEQEMDTRDLVALLQRNSKFLNEEDLNRITMHFQSRIAKAKELIQLRNEGSTLHQVLKEVLDYRKWFTFVLSYSRVNEPKRELTNNAFFKFSGGEKAMAMYIPLFTAAYSRYKEAGEMAPYIISLDEAFAGVDENNIRDMFEVVEQLGFNYIMNSQALWGDYDTISSLSICELVRPKNADYVTVIRYEWDGKQRSLVFDNKILVEELVTNE</sequence>
<accession>A0ABT9V968</accession>
<dbReference type="Proteomes" id="UP001231362">
    <property type="component" value="Unassembled WGS sequence"/>
</dbReference>
<keyword evidence="1" id="KW-0175">Coiled coil</keyword>
<comment type="caution">
    <text evidence="2">The sequence shown here is derived from an EMBL/GenBank/DDBJ whole genome shotgun (WGS) entry which is preliminary data.</text>
</comment>
<dbReference type="InterPro" id="IPR013496">
    <property type="entry name" value="CHP02680"/>
</dbReference>
<dbReference type="EMBL" id="JAUSTU010000028">
    <property type="protein sequence ID" value="MDQ0157472.1"/>
    <property type="molecule type" value="Genomic_DNA"/>
</dbReference>
<feature type="coiled-coil region" evidence="1">
    <location>
        <begin position="228"/>
        <end position="258"/>
    </location>
</feature>
<dbReference type="Pfam" id="PF13558">
    <property type="entry name" value="SbcC_Walker_B"/>
    <property type="match status" value="1"/>
</dbReference>
<evidence type="ECO:0000313" key="2">
    <source>
        <dbReference type="EMBL" id="MDQ0157472.1"/>
    </source>
</evidence>
<name>A0ABT9V968_9BACL</name>
<organism evidence="2 3">
    <name type="scientific">Anoxybacillus andreesenii</name>
    <dbReference type="NCBI Taxonomy" id="1325932"/>
    <lineage>
        <taxon>Bacteria</taxon>
        <taxon>Bacillati</taxon>
        <taxon>Bacillota</taxon>
        <taxon>Bacilli</taxon>
        <taxon>Bacillales</taxon>
        <taxon>Anoxybacillaceae</taxon>
        <taxon>Anoxybacillus</taxon>
    </lineage>
</organism>
<reference evidence="2 3" key="1">
    <citation type="submission" date="2023-07" db="EMBL/GenBank/DDBJ databases">
        <title>Genomic Encyclopedia of Type Strains, Phase IV (KMG-IV): sequencing the most valuable type-strain genomes for metagenomic binning, comparative biology and taxonomic classification.</title>
        <authorList>
            <person name="Goeker M."/>
        </authorList>
    </citation>
    <scope>NUCLEOTIDE SEQUENCE [LARGE SCALE GENOMIC DNA]</scope>
    <source>
        <strain evidence="2 3">DSM 23948</strain>
    </source>
</reference>
<dbReference type="RefSeq" id="WP_307151934.1">
    <property type="nucleotide sequence ID" value="NZ_JAUSTU010000028.1"/>
</dbReference>
<keyword evidence="3" id="KW-1185">Reference proteome</keyword>
<evidence type="ECO:0000313" key="3">
    <source>
        <dbReference type="Proteomes" id="UP001231362"/>
    </source>
</evidence>
<feature type="coiled-coil region" evidence="1">
    <location>
        <begin position="284"/>
        <end position="396"/>
    </location>
</feature>
<feature type="coiled-coil region" evidence="1">
    <location>
        <begin position="436"/>
        <end position="463"/>
    </location>
</feature>
<gene>
    <name evidence="2" type="ORF">J2S07_003807</name>
</gene>
<evidence type="ECO:0000256" key="1">
    <source>
        <dbReference type="SAM" id="Coils"/>
    </source>
</evidence>
<dbReference type="PANTHER" id="PTHR23159">
    <property type="entry name" value="CENTROSOMAL PROTEIN 2"/>
    <property type="match status" value="1"/>
</dbReference>